<feature type="region of interest" description="Disordered" evidence="13">
    <location>
        <begin position="64"/>
        <end position="84"/>
    </location>
</feature>
<dbReference type="FunFam" id="3.30.160.60:FF:000620">
    <property type="entry name" value="Zinc finger protein 263"/>
    <property type="match status" value="1"/>
</dbReference>
<keyword evidence="10" id="KW-0804">Transcription</keyword>
<comment type="function">
    <text evidence="1">May be involved in transcriptional regulation.</text>
</comment>
<evidence type="ECO:0000256" key="12">
    <source>
        <dbReference type="PROSITE-ProRule" id="PRU00042"/>
    </source>
</evidence>
<accession>A0A8C5QDS4</accession>
<dbReference type="SUPFAM" id="SSF57667">
    <property type="entry name" value="beta-beta-alpha zinc fingers"/>
    <property type="match status" value="4"/>
</dbReference>
<evidence type="ECO:0000256" key="9">
    <source>
        <dbReference type="ARBA" id="ARBA00023125"/>
    </source>
</evidence>
<dbReference type="Ensembl" id="ENSLLET00000036756.1">
    <property type="protein sequence ID" value="ENSLLEP00000035410.1"/>
    <property type="gene ID" value="ENSLLEG00000022428.1"/>
</dbReference>
<feature type="domain" description="C2H2-type" evidence="14">
    <location>
        <begin position="454"/>
        <end position="481"/>
    </location>
</feature>
<dbReference type="Gene3D" id="3.30.160.60">
    <property type="entry name" value="Classic Zinc Finger"/>
    <property type="match status" value="7"/>
</dbReference>
<dbReference type="GO" id="GO:0005634">
    <property type="term" value="C:nucleus"/>
    <property type="evidence" value="ECO:0007669"/>
    <property type="project" value="UniProtKB-SubCell"/>
</dbReference>
<dbReference type="Pfam" id="PF00096">
    <property type="entry name" value="zf-C2H2"/>
    <property type="match status" value="7"/>
</dbReference>
<keyword evidence="11" id="KW-0539">Nucleus</keyword>
<dbReference type="FunFam" id="3.30.160.60:FF:002716">
    <property type="entry name" value="Zinc finger protein 212"/>
    <property type="match status" value="1"/>
</dbReference>
<feature type="domain" description="C2H2-type" evidence="14">
    <location>
        <begin position="342"/>
        <end position="369"/>
    </location>
</feature>
<keyword evidence="8" id="KW-0805">Transcription regulation</keyword>
<evidence type="ECO:0000256" key="11">
    <source>
        <dbReference type="ARBA" id="ARBA00023242"/>
    </source>
</evidence>
<evidence type="ECO:0000256" key="1">
    <source>
        <dbReference type="ARBA" id="ARBA00003767"/>
    </source>
</evidence>
<feature type="domain" description="C2H2-type" evidence="14">
    <location>
        <begin position="426"/>
        <end position="453"/>
    </location>
</feature>
<dbReference type="PROSITE" id="PS00028">
    <property type="entry name" value="ZINC_FINGER_C2H2_1"/>
    <property type="match status" value="7"/>
</dbReference>
<reference evidence="15" key="2">
    <citation type="submission" date="2025-09" db="UniProtKB">
        <authorList>
            <consortium name="Ensembl"/>
        </authorList>
    </citation>
    <scope>IDENTIFICATION</scope>
</reference>
<evidence type="ECO:0000256" key="7">
    <source>
        <dbReference type="ARBA" id="ARBA00022833"/>
    </source>
</evidence>
<proteinExistence type="inferred from homology"/>
<reference evidence="15" key="1">
    <citation type="submission" date="2025-08" db="UniProtKB">
        <authorList>
            <consortium name="Ensembl"/>
        </authorList>
    </citation>
    <scope>IDENTIFICATION</scope>
</reference>
<organism evidence="15 16">
    <name type="scientific">Leptobrachium leishanense</name>
    <name type="common">Leishan spiny toad</name>
    <dbReference type="NCBI Taxonomy" id="445787"/>
    <lineage>
        <taxon>Eukaryota</taxon>
        <taxon>Metazoa</taxon>
        <taxon>Chordata</taxon>
        <taxon>Craniata</taxon>
        <taxon>Vertebrata</taxon>
        <taxon>Euteleostomi</taxon>
        <taxon>Amphibia</taxon>
        <taxon>Batrachia</taxon>
        <taxon>Anura</taxon>
        <taxon>Pelobatoidea</taxon>
        <taxon>Megophryidae</taxon>
        <taxon>Leptobrachium</taxon>
    </lineage>
</organism>
<dbReference type="FunFam" id="3.30.160.60:FF:000135">
    <property type="entry name" value="Zinc finger protein 358"/>
    <property type="match status" value="1"/>
</dbReference>
<keyword evidence="16" id="KW-1185">Reference proteome</keyword>
<sequence>MEYTESHSSSLNSPEEQNPPSEDSNDSQIIDSDKNMSEIVLNITLEIIYLLTGEDYIIVKKNSDRVSEKSKKPERIPMEPPPSSLVQCRNNEKILELTSKIIHLLTDNWEYSEDNNDLYDDKEEDSKPSDSFGINIDESENGVKTEEVDSSLDFTGKAESDSGMQKTKCRRKNPPRKLQSRSIADLNLICVSSDEESKPFTDGIPPLEYSCTPKEESVSCEEANDTDHYTTHYASTFIKEEPEAFEEGKLKDLYEPKENTLIDFTLPEQFTAKSAQLKYAAGERLFACLYCGKCFTGNSDLTRHKRVHTGERPFKCTDCGKCFSHKSNLVTHQKLHTGEKAYLCCECGRSFTNSSNLVTHQRGHRGDKPYSCTDCGKRFTHKSDLVKHRRVHTGEKPFSCRECGKSFTNTSNLVTHRRIHTGEKPFTCSECGKCFISNASLIKHERIHTGNKPYSCTTCGKRFTDKSNLSRHKLTHIDKKARKRR</sequence>
<dbReference type="GO" id="GO:0008270">
    <property type="term" value="F:zinc ion binding"/>
    <property type="evidence" value="ECO:0007669"/>
    <property type="project" value="UniProtKB-KW"/>
</dbReference>
<keyword evidence="5" id="KW-0677">Repeat</keyword>
<dbReference type="InterPro" id="IPR013087">
    <property type="entry name" value="Znf_C2H2_type"/>
</dbReference>
<keyword evidence="7" id="KW-0862">Zinc</keyword>
<dbReference type="PANTHER" id="PTHR23234">
    <property type="entry name" value="ZNF44 PROTEIN"/>
    <property type="match status" value="1"/>
</dbReference>
<dbReference type="FunFam" id="3.30.160.60:FF:000812">
    <property type="entry name" value="zinc finger protein 23 isoform X2"/>
    <property type="match status" value="1"/>
</dbReference>
<dbReference type="FunFam" id="3.30.160.60:FF:000624">
    <property type="entry name" value="zinc finger protein 697"/>
    <property type="match status" value="1"/>
</dbReference>
<evidence type="ECO:0000256" key="10">
    <source>
        <dbReference type="ARBA" id="ARBA00023163"/>
    </source>
</evidence>
<dbReference type="Proteomes" id="UP000694569">
    <property type="component" value="Unplaced"/>
</dbReference>
<dbReference type="InterPro" id="IPR036236">
    <property type="entry name" value="Znf_C2H2_sf"/>
</dbReference>
<evidence type="ECO:0000259" key="14">
    <source>
        <dbReference type="PROSITE" id="PS50157"/>
    </source>
</evidence>
<evidence type="ECO:0000256" key="6">
    <source>
        <dbReference type="ARBA" id="ARBA00022771"/>
    </source>
</evidence>
<dbReference type="PANTHER" id="PTHR23234:SF8">
    <property type="entry name" value="C2H2-TYPE DOMAIN-CONTAINING PROTEIN"/>
    <property type="match status" value="1"/>
</dbReference>
<evidence type="ECO:0000313" key="16">
    <source>
        <dbReference type="Proteomes" id="UP000694569"/>
    </source>
</evidence>
<dbReference type="FunFam" id="3.30.160.60:FF:002343">
    <property type="entry name" value="Zinc finger protein 33A"/>
    <property type="match status" value="1"/>
</dbReference>
<evidence type="ECO:0000256" key="2">
    <source>
        <dbReference type="ARBA" id="ARBA00004123"/>
    </source>
</evidence>
<protein>
    <recommendedName>
        <fullName evidence="14">C2H2-type domain-containing protein</fullName>
    </recommendedName>
</protein>
<feature type="domain" description="C2H2-type" evidence="14">
    <location>
        <begin position="286"/>
        <end position="313"/>
    </location>
</feature>
<feature type="compositionally biased region" description="Basic and acidic residues" evidence="13">
    <location>
        <begin position="64"/>
        <end position="77"/>
    </location>
</feature>
<evidence type="ECO:0000256" key="5">
    <source>
        <dbReference type="ARBA" id="ARBA00022737"/>
    </source>
</evidence>
<feature type="region of interest" description="Disordered" evidence="13">
    <location>
        <begin position="1"/>
        <end position="29"/>
    </location>
</feature>
<dbReference type="AlphaFoldDB" id="A0A8C5QDS4"/>
<dbReference type="GeneTree" id="ENSGT00940000154715"/>
<comment type="subcellular location">
    <subcellularLocation>
        <location evidence="2">Nucleus</location>
    </subcellularLocation>
</comment>
<dbReference type="PROSITE" id="PS50157">
    <property type="entry name" value="ZINC_FINGER_C2H2_2"/>
    <property type="match status" value="7"/>
</dbReference>
<evidence type="ECO:0000256" key="4">
    <source>
        <dbReference type="ARBA" id="ARBA00022723"/>
    </source>
</evidence>
<feature type="domain" description="C2H2-type" evidence="14">
    <location>
        <begin position="398"/>
        <end position="425"/>
    </location>
</feature>
<keyword evidence="6 12" id="KW-0863">Zinc-finger</keyword>
<feature type="domain" description="C2H2-type" evidence="14">
    <location>
        <begin position="370"/>
        <end position="397"/>
    </location>
</feature>
<dbReference type="GO" id="GO:0003677">
    <property type="term" value="F:DNA binding"/>
    <property type="evidence" value="ECO:0007669"/>
    <property type="project" value="UniProtKB-KW"/>
</dbReference>
<keyword evidence="9" id="KW-0238">DNA-binding</keyword>
<comment type="similarity">
    <text evidence="3">Belongs to the krueppel C2H2-type zinc-finger protein family.</text>
</comment>
<evidence type="ECO:0000256" key="3">
    <source>
        <dbReference type="ARBA" id="ARBA00006991"/>
    </source>
</evidence>
<feature type="region of interest" description="Disordered" evidence="13">
    <location>
        <begin position="116"/>
        <end position="177"/>
    </location>
</feature>
<name>A0A8C5QDS4_9ANUR</name>
<dbReference type="InterPro" id="IPR050758">
    <property type="entry name" value="Znf_C2H2-type"/>
</dbReference>
<keyword evidence="4" id="KW-0479">Metal-binding</keyword>
<feature type="compositionally biased region" description="Basic residues" evidence="13">
    <location>
        <begin position="167"/>
        <end position="177"/>
    </location>
</feature>
<dbReference type="SMART" id="SM00355">
    <property type="entry name" value="ZnF_C2H2"/>
    <property type="match status" value="7"/>
</dbReference>
<evidence type="ECO:0000313" key="15">
    <source>
        <dbReference type="Ensembl" id="ENSLLEP00000035410.1"/>
    </source>
</evidence>
<dbReference type="OrthoDB" id="427030at2759"/>
<evidence type="ECO:0000256" key="13">
    <source>
        <dbReference type="SAM" id="MobiDB-lite"/>
    </source>
</evidence>
<evidence type="ECO:0000256" key="8">
    <source>
        <dbReference type="ARBA" id="ARBA00023015"/>
    </source>
</evidence>
<feature type="domain" description="C2H2-type" evidence="14">
    <location>
        <begin position="314"/>
        <end position="341"/>
    </location>
</feature>
<dbReference type="FunFam" id="3.30.160.60:FF:000478">
    <property type="entry name" value="Zinc finger protein 133"/>
    <property type="match status" value="1"/>
</dbReference>